<feature type="compositionally biased region" description="Basic and acidic residues" evidence="2">
    <location>
        <begin position="847"/>
        <end position="859"/>
    </location>
</feature>
<name>A0A9P5S1I5_9FUNG</name>
<feature type="compositionally biased region" description="Low complexity" evidence="2">
    <location>
        <begin position="717"/>
        <end position="736"/>
    </location>
</feature>
<feature type="region of interest" description="Disordered" evidence="2">
    <location>
        <begin position="999"/>
        <end position="1053"/>
    </location>
</feature>
<organism evidence="3 4">
    <name type="scientific">Linnemannia schmuckeri</name>
    <dbReference type="NCBI Taxonomy" id="64567"/>
    <lineage>
        <taxon>Eukaryota</taxon>
        <taxon>Fungi</taxon>
        <taxon>Fungi incertae sedis</taxon>
        <taxon>Mucoromycota</taxon>
        <taxon>Mortierellomycotina</taxon>
        <taxon>Mortierellomycetes</taxon>
        <taxon>Mortierellales</taxon>
        <taxon>Mortierellaceae</taxon>
        <taxon>Linnemannia</taxon>
    </lineage>
</organism>
<evidence type="ECO:0000313" key="4">
    <source>
        <dbReference type="Proteomes" id="UP000748756"/>
    </source>
</evidence>
<feature type="region of interest" description="Disordered" evidence="2">
    <location>
        <begin position="387"/>
        <end position="413"/>
    </location>
</feature>
<feature type="compositionally biased region" description="Polar residues" evidence="2">
    <location>
        <begin position="860"/>
        <end position="869"/>
    </location>
</feature>
<feature type="region of interest" description="Disordered" evidence="2">
    <location>
        <begin position="608"/>
        <end position="628"/>
    </location>
</feature>
<comment type="caution">
    <text evidence="3">The sequence shown here is derived from an EMBL/GenBank/DDBJ whole genome shotgun (WGS) entry which is preliminary data.</text>
</comment>
<feature type="compositionally biased region" description="Low complexity" evidence="2">
    <location>
        <begin position="142"/>
        <end position="156"/>
    </location>
</feature>
<feature type="region of interest" description="Disordered" evidence="2">
    <location>
        <begin position="717"/>
        <end position="892"/>
    </location>
</feature>
<evidence type="ECO:0000256" key="1">
    <source>
        <dbReference type="SAM" id="Coils"/>
    </source>
</evidence>
<evidence type="ECO:0000256" key="2">
    <source>
        <dbReference type="SAM" id="MobiDB-lite"/>
    </source>
</evidence>
<feature type="coiled-coil region" evidence="1">
    <location>
        <begin position="554"/>
        <end position="603"/>
    </location>
</feature>
<sequence>MESTQQQQDGLHQDYLPHGLFSSLEELRIDSAVTLDQLVRFFDAFDDIWEAYQHKAISESTVSGDEDVWARILSTSSPELLDIRKHHALGALEPRLVDCTEILMSSSCTTNGWRILLSLTGYLSQCDNLVFDMDFSDTPSAAASPSTTATSLSPSLSPSPLPPRFITRPTGPGFDEESWPSDGALVPVTIVSFEELCGLWERVLNRLSTTQHAQVGWRMNSESYGDATRALTALQDRWEQLIVDDLSSTGAEDVVMSLPPITSMSKVLRLLDRMRDKDLARKDIHTVPQLQSQEMDIGLDLHPPAKLELELGLHLDLDQGLGRNVDEVQDQATIPLPEQPTFDEAHSHDSLYDPNEWFVSPEEVPMPRDMIMVNNRKLRHRMLLSADTSKDKAEAVSSPSPPGDPDHESTTSTHCLSLVEPSTAMAITLPTGKMPAEGSILSWLETLLEQQEKGQRQLQQQIEGLQQQLESVQLQYDQQHKRLTTLELKQEPQRQEQIKLSSQFQDWVQQNKQTEWGRQEQLEDIQEQLLWQQQQLSDWEDLRQEGVWVQQGDFERLELQFERLQKLQKQQLQEGVGVKQSDFERLELQLERLQRQQRQQQAVVALAPTSPPFNTTNTHQQKSPQMPDQKKLQQLVADHQQLEMKYRHLKQEFDRQAEKQRRQWERQQQMEQQLAKHQGIIQGHKQQVRQLNSDQKSRMAQYLQRIDELEEQLAQLQESHEPVAASSKSILKSSLVPTGPTRPQEQLAEDLVPPQPSFNKQQATTSTPQSPPSRIRTRRMTRATSRLQDDSTSDAGSIHYGAGPSEAVPANKDVAVDHSDSTEDSDTPEPEEEDADDDGEVGAESARASDAEAEAKYETDSQSTVTNETRSVRRSRRHNTGGESEVPVASAFSDPFKHDGNVRLKCRVKRARQHSINPTTTSTLTATMSGRKTMKKEMTVKYKQEETTMVATPKPRMPLLPRITRGSQANNTANIHINTNTSFNKSDKTTVITASFSETDNRAKENPRKRSASGAPAAVAKRRLRSLRSAGFMEAATRTRSSGPVKPYSEMLGPNAPRDLHRILASRKPEWVMLLTALEDAAGNPTLTDRGYSPTIRQEYHKLRDPLPASAVDWITIPEHHLQDGPWPRLGEFEVYGDIRSDWVMLVLPLMPSLTRLKLRTTGGFPSGHIQIERVLRDCKRLEHLHISRVDGRKRLPGPWVPVVPSSTAKKGFGFSSVSLKSLVLEKVTFKQVVSETFLEHALSLNKLIAFDAVMEGKYITFKTASLAKLLKPVITTSLLSYFRRRSNPRQRPDAGALSQLPRTNPLIKRLYYLRSSDKRPGA</sequence>
<protein>
    <submittedName>
        <fullName evidence="3">Uncharacterized protein</fullName>
    </submittedName>
</protein>
<feature type="compositionally biased region" description="Acidic residues" evidence="2">
    <location>
        <begin position="822"/>
        <end position="841"/>
    </location>
</feature>
<keyword evidence="1" id="KW-0175">Coiled coil</keyword>
<feature type="compositionally biased region" description="Basic and acidic residues" evidence="2">
    <location>
        <begin position="999"/>
        <end position="1008"/>
    </location>
</feature>
<dbReference type="EMBL" id="JAAAUQ010000239">
    <property type="protein sequence ID" value="KAF9152508.1"/>
    <property type="molecule type" value="Genomic_DNA"/>
</dbReference>
<gene>
    <name evidence="3" type="ORF">BG015_005147</name>
</gene>
<dbReference type="Proteomes" id="UP000748756">
    <property type="component" value="Unassembled WGS sequence"/>
</dbReference>
<dbReference type="OrthoDB" id="2433664at2759"/>
<feature type="region of interest" description="Disordered" evidence="2">
    <location>
        <begin position="653"/>
        <end position="683"/>
    </location>
</feature>
<feature type="region of interest" description="Disordered" evidence="2">
    <location>
        <begin position="142"/>
        <end position="163"/>
    </location>
</feature>
<accession>A0A9P5S1I5</accession>
<feature type="compositionally biased region" description="Polar residues" evidence="2">
    <location>
        <begin position="612"/>
        <end position="626"/>
    </location>
</feature>
<proteinExistence type="predicted"/>
<keyword evidence="4" id="KW-1185">Reference proteome</keyword>
<evidence type="ECO:0000313" key="3">
    <source>
        <dbReference type="EMBL" id="KAF9152508.1"/>
    </source>
</evidence>
<feature type="compositionally biased region" description="Polar residues" evidence="2">
    <location>
        <begin position="757"/>
        <end position="768"/>
    </location>
</feature>
<feature type="compositionally biased region" description="Basic and acidic residues" evidence="2">
    <location>
        <begin position="653"/>
        <end position="665"/>
    </location>
</feature>
<reference evidence="3" key="1">
    <citation type="journal article" date="2020" name="Fungal Divers.">
        <title>Resolving the Mortierellaceae phylogeny through synthesis of multi-gene phylogenetics and phylogenomics.</title>
        <authorList>
            <person name="Vandepol N."/>
            <person name="Liber J."/>
            <person name="Desiro A."/>
            <person name="Na H."/>
            <person name="Kennedy M."/>
            <person name="Barry K."/>
            <person name="Grigoriev I.V."/>
            <person name="Miller A.N."/>
            <person name="O'Donnell K."/>
            <person name="Stajich J.E."/>
            <person name="Bonito G."/>
        </authorList>
    </citation>
    <scope>NUCLEOTIDE SEQUENCE</scope>
    <source>
        <strain evidence="3">NRRL 6426</strain>
    </source>
</reference>
<feature type="coiled-coil region" evidence="1">
    <location>
        <begin position="448"/>
        <end position="489"/>
    </location>
</feature>